<accession>A0A8H6KEC2</accession>
<sequence>MCPGMNRFENLPTDAMRRLWQPVFRCTISKDNTGGEGARQAEMLASLGRRLRRRCPPEKSPPRPKPAYSKDLLDVFNIDRNPPPPFERPTKSSNIQDTVFDYGDPDQDFTMKQRRDGHVTRDKRVMPLKFANYVDPDRELAMKQQSKREGQATPDKWAMPSSTRYSVNGQHPFSRPEHVHTADKPEFSTYLDPAVRPAMQDHLIRDPVEPTQAKYYSEEERLTWTRWATSPPQSAPPPVHYTGPSRPRKSNSSVKPTIQSRVSTIETYSYRPGSLHLRRAPGGYSLTSNSRKESRNVQRDPKTPGDTQLNR</sequence>
<dbReference type="Proteomes" id="UP000654918">
    <property type="component" value="Unassembled WGS sequence"/>
</dbReference>
<evidence type="ECO:0000313" key="2">
    <source>
        <dbReference type="EMBL" id="KAF6829708.1"/>
    </source>
</evidence>
<reference evidence="2" key="1">
    <citation type="journal article" date="2020" name="Phytopathology">
        <title>Genome Sequence Resources of Colletotrichum truncatum, C. plurivorum, C. musicola, and C. sojae: Four Species Pathogenic to Soybean (Glycine max).</title>
        <authorList>
            <person name="Rogerio F."/>
            <person name="Boufleur T.R."/>
            <person name="Ciampi-Guillardi M."/>
            <person name="Sukno S.A."/>
            <person name="Thon M.R."/>
            <person name="Massola Junior N.S."/>
            <person name="Baroncelli R."/>
        </authorList>
    </citation>
    <scope>NUCLEOTIDE SEQUENCE</scope>
    <source>
        <strain evidence="2">LFN00145</strain>
    </source>
</reference>
<keyword evidence="3" id="KW-1185">Reference proteome</keyword>
<gene>
    <name evidence="2" type="ORF">CPLU01_07790</name>
</gene>
<feature type="compositionally biased region" description="Basic and acidic residues" evidence="1">
    <location>
        <begin position="290"/>
        <end position="303"/>
    </location>
</feature>
<evidence type="ECO:0000256" key="1">
    <source>
        <dbReference type="SAM" id="MobiDB-lite"/>
    </source>
</evidence>
<protein>
    <submittedName>
        <fullName evidence="2">Uncharacterized protein</fullName>
    </submittedName>
</protein>
<organism evidence="2 3">
    <name type="scientific">Colletotrichum plurivorum</name>
    <dbReference type="NCBI Taxonomy" id="2175906"/>
    <lineage>
        <taxon>Eukaryota</taxon>
        <taxon>Fungi</taxon>
        <taxon>Dikarya</taxon>
        <taxon>Ascomycota</taxon>
        <taxon>Pezizomycotina</taxon>
        <taxon>Sordariomycetes</taxon>
        <taxon>Hypocreomycetidae</taxon>
        <taxon>Glomerellales</taxon>
        <taxon>Glomerellaceae</taxon>
        <taxon>Colletotrichum</taxon>
        <taxon>Colletotrichum orchidearum species complex</taxon>
    </lineage>
</organism>
<dbReference type="EMBL" id="WIGO01000104">
    <property type="protein sequence ID" value="KAF6829708.1"/>
    <property type="molecule type" value="Genomic_DNA"/>
</dbReference>
<dbReference type="AlphaFoldDB" id="A0A8H6KEC2"/>
<proteinExistence type="predicted"/>
<evidence type="ECO:0000313" key="3">
    <source>
        <dbReference type="Proteomes" id="UP000654918"/>
    </source>
</evidence>
<comment type="caution">
    <text evidence="2">The sequence shown here is derived from an EMBL/GenBank/DDBJ whole genome shotgun (WGS) entry which is preliminary data.</text>
</comment>
<feature type="region of interest" description="Disordered" evidence="1">
    <location>
        <begin position="82"/>
        <end position="111"/>
    </location>
</feature>
<feature type="region of interest" description="Disordered" evidence="1">
    <location>
        <begin position="227"/>
        <end position="311"/>
    </location>
</feature>
<feature type="compositionally biased region" description="Polar residues" evidence="1">
    <location>
        <begin position="250"/>
        <end position="267"/>
    </location>
</feature>
<name>A0A8H6KEC2_9PEZI</name>